<dbReference type="GO" id="GO:0031177">
    <property type="term" value="F:phosphopantetheine binding"/>
    <property type="evidence" value="ECO:0007669"/>
    <property type="project" value="InterPro"/>
</dbReference>
<dbReference type="Gene3D" id="2.30.38.10">
    <property type="entry name" value="Luciferase, Domain 3"/>
    <property type="match status" value="3"/>
</dbReference>
<dbReference type="PROSITE" id="PS00455">
    <property type="entry name" value="AMP_BINDING"/>
    <property type="match status" value="3"/>
</dbReference>
<dbReference type="InterPro" id="IPR001242">
    <property type="entry name" value="Condensation_dom"/>
</dbReference>
<comment type="function">
    <text evidence="19">Part of the PpsABCDE complex involved in the biosynthesis of the lipid core common to phthiocerols and phenolphthiocerols by successive additions of malonyl-CoA or methylmalonyl-CoA extender units. PpsA can accept as substrate the activated forms of either icosanoyl (C20), docosanoyl (C22) or lignoceroyl (C24) groups from FadD26, or a (4-hydroxyphenyl)-C17 or (4-hydroxyphenyl)-C19 fatty acyl from FadD29. PpsA initiates the biosynthesis and extends its substrate using a malonyl-CoA extender unit. The PpsB and PpsC proteins add the second and third malonyl-CoA extender units. PpsD adds an (R)-methylmalonyl unit and PpsE adds a second (R)-methylmalonyl unit. The incorporation of the methylmalonyl units results in formation of two branched methyl groups in the elongated product.</text>
</comment>
<dbReference type="GO" id="GO:0072330">
    <property type="term" value="P:monocarboxylic acid biosynthetic process"/>
    <property type="evidence" value="ECO:0007669"/>
    <property type="project" value="UniProtKB-ARBA"/>
</dbReference>
<dbReference type="Pfam" id="PF00668">
    <property type="entry name" value="Condensation"/>
    <property type="match status" value="4"/>
</dbReference>
<keyword evidence="5" id="KW-0597">Phosphoprotein</keyword>
<dbReference type="Proteomes" id="UP000195437">
    <property type="component" value="Chromosome"/>
</dbReference>
<dbReference type="KEGG" id="tum:CBW65_22905"/>
<keyword evidence="7" id="KW-0808">Transferase</keyword>
<evidence type="ECO:0000259" key="26">
    <source>
        <dbReference type="PROSITE" id="PS50075"/>
    </source>
</evidence>
<dbReference type="Gene3D" id="3.40.366.10">
    <property type="entry name" value="Malonyl-Coenzyme A Acyl Carrier Protein, domain 2"/>
    <property type="match status" value="1"/>
</dbReference>
<dbReference type="InterPro" id="IPR036736">
    <property type="entry name" value="ACP-like_sf"/>
</dbReference>
<dbReference type="InterPro" id="IPR020845">
    <property type="entry name" value="AMP-binding_CS"/>
</dbReference>
<dbReference type="GO" id="GO:0009366">
    <property type="term" value="C:enterobactin synthetase complex"/>
    <property type="evidence" value="ECO:0007669"/>
    <property type="project" value="TreeGrafter"/>
</dbReference>
<dbReference type="Pfam" id="PF00501">
    <property type="entry name" value="AMP-binding"/>
    <property type="match status" value="3"/>
</dbReference>
<dbReference type="SUPFAM" id="SSF53901">
    <property type="entry name" value="Thiolase-like"/>
    <property type="match status" value="1"/>
</dbReference>
<evidence type="ECO:0000256" key="22">
    <source>
        <dbReference type="ARBA" id="ARBA00075053"/>
    </source>
</evidence>
<name>A0A1Y0ISV0_9BACL</name>
<dbReference type="FunFam" id="3.40.50.980:FF:000001">
    <property type="entry name" value="Non-ribosomal peptide synthetase"/>
    <property type="match status" value="3"/>
</dbReference>
<dbReference type="Gene3D" id="3.30.300.30">
    <property type="match status" value="3"/>
</dbReference>
<dbReference type="InterPro" id="IPR020841">
    <property type="entry name" value="PKS_Beta-ketoAc_synthase_dom"/>
</dbReference>
<feature type="domain" description="Carrier" evidence="26">
    <location>
        <begin position="3072"/>
        <end position="3147"/>
    </location>
</feature>
<keyword evidence="8" id="KW-0276">Fatty acid metabolism</keyword>
<dbReference type="GO" id="GO:0009239">
    <property type="term" value="P:enterobactin biosynthetic process"/>
    <property type="evidence" value="ECO:0007669"/>
    <property type="project" value="TreeGrafter"/>
</dbReference>
<comment type="catalytic activity">
    <reaction evidence="18">
        <text>icosanoyl-[(phenol)carboxyphthiodiolenone synthase] + 2 (S)-methylmalonyl-CoA + 3 malonyl-CoA + 5 NADPH + 10 H(+) = C32-carboxyphthiodiolenone-[(phenol)carboxyphthiodiolenone synthase] + 5 CO2 + 5 NADP(+) + 5 CoA + 2 H2O</text>
        <dbReference type="Rhea" id="RHEA:57748"/>
        <dbReference type="Rhea" id="RHEA-COMP:14985"/>
        <dbReference type="Rhea" id="RHEA-COMP:14986"/>
        <dbReference type="ChEBI" id="CHEBI:15377"/>
        <dbReference type="ChEBI" id="CHEBI:15378"/>
        <dbReference type="ChEBI" id="CHEBI:16526"/>
        <dbReference type="ChEBI" id="CHEBI:57287"/>
        <dbReference type="ChEBI" id="CHEBI:57327"/>
        <dbReference type="ChEBI" id="CHEBI:57384"/>
        <dbReference type="ChEBI" id="CHEBI:57783"/>
        <dbReference type="ChEBI" id="CHEBI:58349"/>
        <dbReference type="ChEBI" id="CHEBI:87848"/>
        <dbReference type="ChEBI" id="CHEBI:142236"/>
        <dbReference type="EC" id="2.3.1.292"/>
    </reaction>
</comment>
<dbReference type="GO" id="GO:0005829">
    <property type="term" value="C:cytosol"/>
    <property type="evidence" value="ECO:0007669"/>
    <property type="project" value="TreeGrafter"/>
</dbReference>
<evidence type="ECO:0000256" key="5">
    <source>
        <dbReference type="ARBA" id="ARBA00022553"/>
    </source>
</evidence>
<dbReference type="InterPro" id="IPR025110">
    <property type="entry name" value="AMP-bd_C"/>
</dbReference>
<proteinExistence type="inferred from homology"/>
<dbReference type="EC" id="2.3.1.292" evidence="20"/>
<evidence type="ECO:0000313" key="28">
    <source>
        <dbReference type="EMBL" id="ARU63537.1"/>
    </source>
</evidence>
<dbReference type="InterPro" id="IPR000873">
    <property type="entry name" value="AMP-dep_synth/lig_dom"/>
</dbReference>
<dbReference type="InterPro" id="IPR045851">
    <property type="entry name" value="AMP-bd_C_sf"/>
</dbReference>
<dbReference type="SUPFAM" id="SSF47336">
    <property type="entry name" value="ACP-like"/>
    <property type="match status" value="5"/>
</dbReference>
<dbReference type="InterPro" id="IPR010071">
    <property type="entry name" value="AA_adenyl_dom"/>
</dbReference>
<evidence type="ECO:0000256" key="10">
    <source>
        <dbReference type="ARBA" id="ARBA00023002"/>
    </source>
</evidence>
<feature type="domain" description="Carrier" evidence="26">
    <location>
        <begin position="3645"/>
        <end position="3720"/>
    </location>
</feature>
<dbReference type="GO" id="GO:0006631">
    <property type="term" value="P:fatty acid metabolic process"/>
    <property type="evidence" value="ECO:0007669"/>
    <property type="project" value="UniProtKB-KW"/>
</dbReference>
<dbReference type="SMART" id="SM00825">
    <property type="entry name" value="PKS_KS"/>
    <property type="match status" value="1"/>
</dbReference>
<comment type="cofactor">
    <cofactor evidence="2">
        <name>pantetheine 4'-phosphate</name>
        <dbReference type="ChEBI" id="CHEBI:47942"/>
    </cofactor>
</comment>
<dbReference type="GO" id="GO:0043041">
    <property type="term" value="P:amino acid activation for nonribosomal peptide biosynthetic process"/>
    <property type="evidence" value="ECO:0007669"/>
    <property type="project" value="UniProtKB-ARBA"/>
</dbReference>
<dbReference type="Pfam" id="PF02801">
    <property type="entry name" value="Ketoacyl-synt_C"/>
    <property type="match status" value="1"/>
</dbReference>
<evidence type="ECO:0000256" key="3">
    <source>
        <dbReference type="ARBA" id="ARBA00006432"/>
    </source>
</evidence>
<dbReference type="FunFam" id="1.10.1200.10:FF:000016">
    <property type="entry name" value="Non-ribosomal peptide synthase"/>
    <property type="match status" value="3"/>
</dbReference>
<evidence type="ECO:0000256" key="21">
    <source>
        <dbReference type="ARBA" id="ARBA00073623"/>
    </source>
</evidence>
<evidence type="ECO:0000256" key="15">
    <source>
        <dbReference type="ARBA" id="ARBA00050973"/>
    </source>
</evidence>
<evidence type="ECO:0000256" key="16">
    <source>
        <dbReference type="ARBA" id="ARBA00051971"/>
    </source>
</evidence>
<dbReference type="InterPro" id="IPR023213">
    <property type="entry name" value="CAT-like_dom_sf"/>
</dbReference>
<dbReference type="SUPFAM" id="SSF55048">
    <property type="entry name" value="Probable ACP-binding domain of malonyl-CoA ACP transacylase"/>
    <property type="match status" value="1"/>
</dbReference>
<comment type="similarity">
    <text evidence="14">In the C-terminal section; belongs to the NRP synthetase family.</text>
</comment>
<dbReference type="Pfam" id="PF00698">
    <property type="entry name" value="Acyl_transf_1"/>
    <property type="match status" value="1"/>
</dbReference>
<dbReference type="Gene3D" id="3.40.47.10">
    <property type="match status" value="1"/>
</dbReference>
<evidence type="ECO:0000313" key="29">
    <source>
        <dbReference type="Proteomes" id="UP000195437"/>
    </source>
</evidence>
<evidence type="ECO:0000256" key="18">
    <source>
        <dbReference type="ARBA" id="ARBA00052745"/>
    </source>
</evidence>
<dbReference type="GO" id="GO:0034081">
    <property type="term" value="C:polyketide synthase complex"/>
    <property type="evidence" value="ECO:0007669"/>
    <property type="project" value="UniProtKB-ARBA"/>
</dbReference>
<feature type="compositionally biased region" description="Polar residues" evidence="25">
    <location>
        <begin position="1983"/>
        <end position="1995"/>
    </location>
</feature>
<dbReference type="CDD" id="cd05930">
    <property type="entry name" value="A_NRPS"/>
    <property type="match status" value="2"/>
</dbReference>
<dbReference type="SMART" id="SM00823">
    <property type="entry name" value="PKS_PP"/>
    <property type="match status" value="5"/>
</dbReference>
<dbReference type="CDD" id="cd00833">
    <property type="entry name" value="PKS"/>
    <property type="match status" value="1"/>
</dbReference>
<comment type="catalytic activity">
    <reaction evidence="17">
        <text>docosanoyl-[(phenol)carboxyphthiodiolenone synthase] + 2 (S)-methylmalonyl-CoA + 3 malonyl-CoA + 5 NADPH + 10 H(+) = C34-carboxyphthiodiolenone-[(phenol)carboxyphthiodiolenone synthase] + 5 CO2 + 5 NADP(+) + 5 CoA + 2 H2O</text>
        <dbReference type="Rhea" id="RHEA:57752"/>
        <dbReference type="Rhea" id="RHEA-COMP:14987"/>
        <dbReference type="Rhea" id="RHEA-COMP:14988"/>
        <dbReference type="ChEBI" id="CHEBI:15377"/>
        <dbReference type="ChEBI" id="CHEBI:15378"/>
        <dbReference type="ChEBI" id="CHEBI:16526"/>
        <dbReference type="ChEBI" id="CHEBI:57287"/>
        <dbReference type="ChEBI" id="CHEBI:57327"/>
        <dbReference type="ChEBI" id="CHEBI:57384"/>
        <dbReference type="ChEBI" id="CHEBI:57783"/>
        <dbReference type="ChEBI" id="CHEBI:58349"/>
        <dbReference type="ChEBI" id="CHEBI:142237"/>
        <dbReference type="ChEBI" id="CHEBI:142238"/>
        <dbReference type="EC" id="2.3.1.292"/>
    </reaction>
</comment>
<dbReference type="GO" id="GO:0016491">
    <property type="term" value="F:oxidoreductase activity"/>
    <property type="evidence" value="ECO:0007669"/>
    <property type="project" value="UniProtKB-KW"/>
</dbReference>
<comment type="cofactor">
    <cofactor evidence="1">
        <name>NADP(+)</name>
        <dbReference type="ChEBI" id="CHEBI:58349"/>
    </cofactor>
</comment>
<dbReference type="InterPro" id="IPR014031">
    <property type="entry name" value="Ketoacyl_synth_C"/>
</dbReference>
<comment type="catalytic activity">
    <reaction evidence="15">
        <text>17-(4-hydroxyphenyl)heptadecanoyl-[(phenol)carboxyphthiodiolenone synthase] + 2 (S)-methylmalonyl-CoA + 3 malonyl-CoA + 5 NADPH + 10 H(+) = C35-(phenol)carboxyphthiodiolenone-[(phenol)carboxyphthiodiolenone synthase] + 5 CO2 + 5 NADP(+) + 5 CoA + 2 H2O</text>
        <dbReference type="Rhea" id="RHEA:57756"/>
        <dbReference type="Rhea" id="RHEA-COMP:14272"/>
        <dbReference type="Rhea" id="RHEA-COMP:14989"/>
        <dbReference type="ChEBI" id="CHEBI:15377"/>
        <dbReference type="ChEBI" id="CHEBI:15378"/>
        <dbReference type="ChEBI" id="CHEBI:16526"/>
        <dbReference type="ChEBI" id="CHEBI:57287"/>
        <dbReference type="ChEBI" id="CHEBI:57327"/>
        <dbReference type="ChEBI" id="CHEBI:57384"/>
        <dbReference type="ChEBI" id="CHEBI:57783"/>
        <dbReference type="ChEBI" id="CHEBI:58349"/>
        <dbReference type="ChEBI" id="CHEBI:133300"/>
        <dbReference type="ChEBI" id="CHEBI:142259"/>
        <dbReference type="EC" id="2.3.1.292"/>
    </reaction>
</comment>
<keyword evidence="9" id="KW-0521">NADP</keyword>
<dbReference type="CDD" id="cd19531">
    <property type="entry name" value="LCL_NRPS-like"/>
    <property type="match status" value="4"/>
</dbReference>
<evidence type="ECO:0000256" key="11">
    <source>
        <dbReference type="ARBA" id="ARBA00023098"/>
    </source>
</evidence>
<dbReference type="PROSITE" id="PS50075">
    <property type="entry name" value="CARRIER"/>
    <property type="match status" value="5"/>
</dbReference>
<evidence type="ECO:0000256" key="1">
    <source>
        <dbReference type="ARBA" id="ARBA00001937"/>
    </source>
</evidence>
<dbReference type="SUPFAM" id="SSF52151">
    <property type="entry name" value="FabD/lysophospholipase-like"/>
    <property type="match status" value="1"/>
</dbReference>
<dbReference type="FunFam" id="3.40.50.12780:FF:000012">
    <property type="entry name" value="Non-ribosomal peptide synthetase"/>
    <property type="match status" value="3"/>
</dbReference>
<feature type="domain" description="Carrier" evidence="26">
    <location>
        <begin position="4696"/>
        <end position="4771"/>
    </location>
</feature>
<dbReference type="FunFam" id="3.30.300.30:FF:000015">
    <property type="entry name" value="Nonribosomal peptide synthase SidD"/>
    <property type="match status" value="1"/>
</dbReference>
<dbReference type="InterPro" id="IPR014030">
    <property type="entry name" value="Ketoacyl_synth_N"/>
</dbReference>
<dbReference type="RefSeq" id="WP_087458873.1">
    <property type="nucleotide sequence ID" value="NZ_CP021434.1"/>
</dbReference>
<evidence type="ECO:0000256" key="7">
    <source>
        <dbReference type="ARBA" id="ARBA00022679"/>
    </source>
</evidence>
<dbReference type="GO" id="GO:0016746">
    <property type="term" value="F:acyltransferase activity"/>
    <property type="evidence" value="ECO:0007669"/>
    <property type="project" value="InterPro"/>
</dbReference>
<dbReference type="Pfam" id="PF22621">
    <property type="entry name" value="CurL-like_PKS_C"/>
    <property type="match status" value="1"/>
</dbReference>
<keyword evidence="4" id="KW-0596">Phosphopantetheine</keyword>
<dbReference type="FunFam" id="1.10.1200.10:FF:000005">
    <property type="entry name" value="Nonribosomal peptide synthetase 1"/>
    <property type="match status" value="1"/>
</dbReference>
<feature type="region of interest" description="Disordered" evidence="25">
    <location>
        <begin position="1974"/>
        <end position="1995"/>
    </location>
</feature>
<dbReference type="PANTHER" id="PTHR45527:SF1">
    <property type="entry name" value="FATTY ACID SYNTHASE"/>
    <property type="match status" value="1"/>
</dbReference>
<dbReference type="Pfam" id="PF00109">
    <property type="entry name" value="ketoacyl-synt"/>
    <property type="match status" value="1"/>
</dbReference>
<dbReference type="Gene3D" id="3.30.70.250">
    <property type="entry name" value="Malonyl-CoA ACP transacylase, ACP-binding"/>
    <property type="match status" value="1"/>
</dbReference>
<keyword evidence="10" id="KW-0560">Oxidoreductase</keyword>
<dbReference type="PANTHER" id="PTHR45527">
    <property type="entry name" value="NONRIBOSOMAL PEPTIDE SYNTHETASE"/>
    <property type="match status" value="1"/>
</dbReference>
<evidence type="ECO:0000256" key="4">
    <source>
        <dbReference type="ARBA" id="ARBA00022450"/>
    </source>
</evidence>
<dbReference type="SUPFAM" id="SSF52777">
    <property type="entry name" value="CoA-dependent acyltransferases"/>
    <property type="match status" value="8"/>
</dbReference>
<dbReference type="FunFam" id="3.40.50.980:FF:000002">
    <property type="entry name" value="Enterobactin synthetase component F"/>
    <property type="match status" value="1"/>
</dbReference>
<dbReference type="Gene3D" id="3.40.50.980">
    <property type="match status" value="6"/>
</dbReference>
<evidence type="ECO:0000256" key="13">
    <source>
        <dbReference type="ARBA" id="ARBA00023268"/>
    </source>
</evidence>
<evidence type="ECO:0000256" key="8">
    <source>
        <dbReference type="ARBA" id="ARBA00022832"/>
    </source>
</evidence>
<dbReference type="InterPro" id="IPR016035">
    <property type="entry name" value="Acyl_Trfase/lysoPLipase"/>
</dbReference>
<evidence type="ECO:0000256" key="14">
    <source>
        <dbReference type="ARBA" id="ARBA00029443"/>
    </source>
</evidence>
<dbReference type="InterPro" id="IPR014043">
    <property type="entry name" value="Acyl_transferase_dom"/>
</dbReference>
<dbReference type="InterPro" id="IPR001227">
    <property type="entry name" value="Ac_transferase_dom_sf"/>
</dbReference>
<feature type="domain" description="Carrier" evidence="26">
    <location>
        <begin position="2009"/>
        <end position="2084"/>
    </location>
</feature>
<organism evidence="28 29">
    <name type="scientific">Tumebacillus avium</name>
    <dbReference type="NCBI Taxonomy" id="1903704"/>
    <lineage>
        <taxon>Bacteria</taxon>
        <taxon>Bacillati</taxon>
        <taxon>Bacillota</taxon>
        <taxon>Bacilli</taxon>
        <taxon>Bacillales</taxon>
        <taxon>Alicyclobacillaceae</taxon>
        <taxon>Tumebacillus</taxon>
    </lineage>
</organism>
<evidence type="ECO:0000256" key="19">
    <source>
        <dbReference type="ARBA" id="ARBA00058455"/>
    </source>
</evidence>
<feature type="domain" description="Ketosynthase family 3 (KS3)" evidence="27">
    <location>
        <begin position="1061"/>
        <end position="1488"/>
    </location>
</feature>
<sequence length="4789" mass="531308">MAEFYVFPVSFSQQRLWFMDQLMPGSPAYNISAALRMEGELNAEALERTLAEIVNRHESLRTVFGLEDGQPVQKIFAEREQELPLIDLQALPETARRAEAEKLMAEEALRPFDLQTGPLLRTTLLKVNEREHVLLITMHHIISDGWSTAILVNELKVLYTAFANGEASPLPELEFQYAEFSDWQQEVLQGDFLDGDLAYWRDKLSGNLSVLQLPTDRPRPSQPTDKGAALKTRLSKELTEQLKEAGRGERATLFMTLLAAYQVFLHRYTGQEDILVGSPTAGRYLEEVEGLIGFFVNNLVLRADLSGTPTFAEFLAQVRQTALDAFTHEKVPFEMLVKELQPERNMSTTPLFQTMFALNTPLAEISLPGLTMTRLEQESPGVKFDLLLEMVEEADGLLCIWEYKSDLFDAQTIERMAANFTVLLEGIAADPATKIADLPLMTGAEKLQVVEMWNSTELPYPQQDLLLHQLFEEQAAKTPDAVALVFADETLTYRELNERANALASRLLKLGVQPDTFVGVCMERSLELVVSLYGVLKAGAAYVPVDPTLPAERVAYLMEDSQVNVVLTQQKLAGELPVVEGALLISVDAEDWSQESTANPGVAITRDHLAYMIYTSGSTGKPKGAMIPHKGVVNRLLWMQEEYGLTAADRILQKTPMSFDVSVWEFFWPLLFGARMVVARPEGHKDSAYLRDLIKEQGITTLHFVPSMFQIFVEEKGLEACTSLRRIFCSGEALPFDLQKRSFTRLPHVELHNLYGPTEASIDVSYWACEKDTTRLTVPIGRPVANTQLYVLDAGLRPVPIGVAGELHIGGVQLARGYHNRPELTAEKFIENPFGAGKLYKTGDLVRFMSDGVIEYLGRLDHQVKIRGFRIELGEIEALLAQQESVREAVVMAKGDTLAAFVVAEESLTAQDLRRFLQEQLPGYMVPNTFTFLPELPVTPNGKADRKALLDLVQAEKRPEQEYVQPQSELEQQIAAIWQDVLGVERVGLYDNFFDLGGHSLLIMQVHRRLQEEYDFDITVVQMFQYPTVSMLADFLSQQNEQDSAQPDRAELRKAARSAGRNDIAVIGVAGRFPGANDVAEFWENLRDGVESITHFTDEELIAEGHDPQMLQAPNYVKAAGVLNDIEWFDADFFGINPREAEIMDPQHRIFLETAWEALETAGYDSEAYDGAISVYAGTGLSHYLLFNLMPNKEILASIGQLPVLIGNGTDHLAARVAYKLNLKGASLGVSTACSTALVSIHLACQSLLNGECDMAMAGGVSVAVPQKNGYFHVEGGISSPDGHCRAFDANAQGTVPGSGAGVVVLKRLDDALRDGDHIMAVVKGSAVNNDGSQKVGYTAPSVEGQSAVISEALAMADVHPETVSYIEAHGTATPLGDPIEMTALTQAYRKHTEAANYCAIGSVKSNIGHLDAGAGAAGFIKTVLSLYNEALPPSLHFETPNPKIDWERTPFFVNAELREWSRGEEPRRAGVSSFGLGGNNAHAVLEEAPLQVSDPSGRAAHLLVLSAKTEGALEAATANLKAHLLQHPEQNFADVIYTMQAGRRAFEHRRAIVVSGREDALEVLDTLHPRRLLNGYRNPKAPARPVAFLFAGTGDHYVNMAAELYKSEPTFKKIVDECSELLKPHLGLDLRDILYPETAQTNSDSDKLATADSAPAFDLRKMLRRDSESNPQADKLNRTEYAHPALFVIEYALTQLLQEWGIRPQSLIGYSLGEYVAACVAGVFSLEDALTLVAKRAKLIQALPNGSMLAVPLSPADIEPMLGDSLSLATINTPNHCVVSGPTEAIAELEQTLLGRQIACLRVQSSHAFHSQMLSPIAGEFTELVASFAPQAPHTPFVSNVTGTWITAEEATDPSYWARHMCQTVRFADGINELRQDPNLVLLEIGPGQTLTSFALQQLADRLVLPTLRPSYEKRSDLQFLLGTAGQLWLSGVQLDWQGLYAHEKRLRLPLPTYPFERKRYWIDAKPQHAAAPTAQPALHQSGETAVQQNQTSQAVHARPQLATAYVEATNDFERAVIAIYQHLLGIEGVGIHDSFFQLGGNSLLGTQLVSRLRSVFGVDVPLRTLFEAETAAELAAAVQAKGGVISGTAAATVPAELQIPRRPEGAVPLTFAQERIWVMEQLEPGGAAYNIPLAVEMNGQLDLTVLARCINEVISRHETLRTTFKTAGGKPVVEFTSELTIEVGLEDLTGLAASEITAAENQLAFDLARQPFDLQQGPLLRATAIRTAEDRHVLVLIIHHIIADGWSLGVLIREIAALYAAFSQGQTSPLAELAIQYSDFAHWQKTPEQQAALDDHLAYWTEQLSGSIEPLALPTDRPRPVNQTFTGATESFYVSEELTSALQDLSKQEGTTLFMTLLAAYKTMLARYTGQTDILIGSPVANRNQREVEELIGVFINTLVLRSQAEGQTTFREFLQNVRQTTLDAMAHSELPFEKLVEELQPERNTAYSPLFQAMFNMLNAPLALSMPGLTLESKELNAGTAKFDITLTMRETEKGLYGEWEYNTDLFDAETITRMIDHFQTLLAGIAANPEQTLAALPLLGEAEQQKMLRDWNDTGAAEGPELCIHQLFEAQVERTPDATALVFEDRELSFRELNNRANHVAARLQAMGVGSDDLVGIYMERSLEMITALLAVHKAGGGYLPLDPSYPQDRLAFMIEDAAPKVLLTQDALSDQLPPHGAQVLTVTEETPASELPNPTSNTQPEHLAYIIYTSGSTGKPKGVMVEHRNAYRFFLGMDGTIGCGAGDAMLAVTSIGFDISVLELFWTLTRGAKVVLMTEQEVIEAGVSFSDYSLKNQLVRHNATMLQCTPSLMGMITATAEGINALHGLQKILLGGEAMPLALARLLKQETDARLFNMYGPTEATVWATVYEVTAPEALTTIPLGRPITGYTLYILDEQLQPVPVGVGGELHIGGAGVTRGYLGRPELTAERFIQNPFGTGLLYKTGDLASYLPDGSVKFLGRLDHQVKLRGYRIELGEIETRLAEHETIREAVVIARDNNLIAYVVTENGHEPQTALLRELLRETLPDYMVPSAFVHLEAMPLTPNGKVDRKALPAPDGLSISAEQAYVPPSTTLEFALTTIWSEVLRTDKVGVNDDFFARGGHSLLATQLVSRIISDLGMTITLRDVFNKPTIRDMARLLQNQTEGQPAELAPVLPGSREREREASYSQQRLWFLEQLEPDTVAHNVPEILRIQGTLDLAAVEKSLQTMFRRHDILRSNFVDRDGQAVQQIKPADEFTYHLNLVDLTHLPQEERYAAAERIAEEVTNTPFDLSRDLLVHLKLVKISDDDYVAAPVFHHIITDAWSMGVFFQELQMHYEAITQGEELDLPEPVLQFSDYAVWHRDWLAGESLQAQLAYWQEQLKGDLPVLQLPSDRPRPQDRTYEGSHHSLHLPMELTHKLHRFCQQEGTTMYMMLLTAYKTLLHLYSGQTDILVGSPIANRQKKELEELIGFFVNTLVMRTEINSELTFRELLQRVRSMALDAYANPDVPFEKLVEKLAPKRSLSHTPIFQTMFTLQNPNRGGKQSLQMPGMSMEAAGLKLTRLGVEKKTAQFDLQLLMADGEDGLRAEFEYSSELFDEATIVRMAEHFQLLLEHIVEAPHAKITHLHPFTGGEADRLFSKRLIHLPQAQPRQQDVQPAFLAPRTPLETELTQIFQSVFGFEKIGVQDDFFELGGHSLLATRAISRINQQFDVRLPLRALFETPTIAGLAKLIEGGVSVSGAPELAPILPVARDGHLPLSFAQERLWFLDQLEPGTSSYNIPVALRLQGTLDEDALLQSFQALVQRHEALRTTFHNAQGQPQQVIVESLAITLPVLEVASVEAARQAAQEEAQAPFDLLHGPLLRVKLLRIDAEDHLLLVTLHHIITDEWSMSILIDEMAAFYRDYAAGKTPFPMELPIQYADYSAWQRERLQGEYMQQELGYWKQQLGGDRAVLQLPTDYPRPAVLTNNGASISFSLSQSLSEQLSLLSRQEGATLYMTLLTAFNTLLHRYTGQEDILVGSPISVRGREEVEPLIGFFVNTLVLRTNLSGMPSFRSLLARVRQTALEAYAHQEVPFEKLVEELQPERNMNYSPLFQAMFTLQNAPRGTLEAQGLRLTPEPIDSATAKFELSLTMIETQDGLTAMLEYNTDLFAADTIERMAGHLEALLSDIVARPDARLTDLQMITAAEEQQLLHEWTEIKAPPAELKCFHQLFAEQAARTPDAEAVITSSERLTYRELDERANRLAHYLQKQGVGPESLVALCLERTSWMVTSVLAVLKAGGAYVPIDPTYPPERIATMLGVCTPPLLLTDQDMEWETHARVLPIADVAGEIAAEPADCPPSSVQPHNLAYIIFTSGTTGVPKGVMIQHDTLHTVSESWFGQFGMEAFNPRSLQVASMSFDVFVCDMILSLLTGGALVICPNETRLDLDGLYRVIQEEHVDLLNATPGLVVPLMEHIWQNQLPLGDLKLVLVGSDAFASADYLTLLERFGDRIRIANCYGITETTIDSSNFEAKHGEYDPRWSGIVPIGRPIDNTRMYILDRNMKPVPIGIAGELYIGGSGVGRGYYNRPDATQESFLQSPFVPGERLYRTGDLARWLPDRIVQYLGRLDHQVKLRGFRIELSEIEAVLNDHPSVTRSVVSVWENDLAAYFTGDDVTAAELRRYLKERLPGHMVPGYYLQLDQLPLSPNGKVDRKALPMPERGQREAEYVAPSTPTEEQLVQIWSELLKLDKISVHDNFFHLGGHSLLATQLVSRVQTDFQVSLNLRDLFEKTTIAELAQAVDAAEKVVVEETVIKRRERTRKK</sequence>
<dbReference type="InterPro" id="IPR016036">
    <property type="entry name" value="Malonyl_transacylase_ACP-bd"/>
</dbReference>
<dbReference type="PROSITE" id="PS00012">
    <property type="entry name" value="PHOSPHOPANTETHEINE"/>
    <property type="match status" value="3"/>
</dbReference>
<evidence type="ECO:0000256" key="20">
    <source>
        <dbReference type="ARBA" id="ARBA00066974"/>
    </source>
</evidence>
<dbReference type="Pfam" id="PF13193">
    <property type="entry name" value="AMP-binding_C"/>
    <property type="match status" value="2"/>
</dbReference>
<comment type="similarity">
    <text evidence="3">Belongs to the ATP-dependent AMP-binding enzyme family.</text>
</comment>
<protein>
    <recommendedName>
        <fullName evidence="21">Phenolphthiocerol/phthiocerol polyketide synthase subunit E</fullName>
        <ecNumber evidence="20">2.3.1.292</ecNumber>
    </recommendedName>
    <alternativeName>
        <fullName evidence="23">(Phenol)carboxyphthiodiolenone synthase subunit E</fullName>
    </alternativeName>
    <alternativeName>
        <fullName evidence="24">Beta-ketoacyl-acyl-carrier-protein synthase I</fullName>
    </alternativeName>
    <alternativeName>
        <fullName evidence="22">Phthiocerol synthesis polyketide synthase type I PpsE</fullName>
    </alternativeName>
</protein>
<dbReference type="Gene3D" id="3.30.559.10">
    <property type="entry name" value="Chloramphenicol acetyltransferase-like domain"/>
    <property type="match status" value="4"/>
</dbReference>
<evidence type="ECO:0000256" key="12">
    <source>
        <dbReference type="ARBA" id="ARBA00023194"/>
    </source>
</evidence>
<dbReference type="Gene3D" id="3.30.559.30">
    <property type="entry name" value="Nonribosomal peptide synthetase, condensation domain"/>
    <property type="match status" value="4"/>
</dbReference>
<gene>
    <name evidence="28" type="ORF">CBW65_22905</name>
</gene>
<dbReference type="SMART" id="SM00827">
    <property type="entry name" value="PKS_AT"/>
    <property type="match status" value="1"/>
</dbReference>
<evidence type="ECO:0000256" key="17">
    <source>
        <dbReference type="ARBA" id="ARBA00052119"/>
    </source>
</evidence>
<dbReference type="InterPro" id="IPR016039">
    <property type="entry name" value="Thiolase-like"/>
</dbReference>
<keyword evidence="29" id="KW-1185">Reference proteome</keyword>
<dbReference type="EMBL" id="CP021434">
    <property type="protein sequence ID" value="ARU63537.1"/>
    <property type="molecule type" value="Genomic_DNA"/>
</dbReference>
<evidence type="ECO:0000256" key="23">
    <source>
        <dbReference type="ARBA" id="ARBA00078169"/>
    </source>
</evidence>
<dbReference type="SUPFAM" id="SSF56801">
    <property type="entry name" value="Acetyl-CoA synthetase-like"/>
    <property type="match status" value="3"/>
</dbReference>
<dbReference type="InterPro" id="IPR009081">
    <property type="entry name" value="PP-bd_ACP"/>
</dbReference>
<dbReference type="PROSITE" id="PS52004">
    <property type="entry name" value="KS3_2"/>
    <property type="match status" value="1"/>
</dbReference>
<dbReference type="FunFam" id="3.40.47.10:FF:000042">
    <property type="entry name" value="Polyketide synthase Pks13"/>
    <property type="match status" value="1"/>
</dbReference>
<evidence type="ECO:0000256" key="9">
    <source>
        <dbReference type="ARBA" id="ARBA00022857"/>
    </source>
</evidence>
<dbReference type="Gene3D" id="3.30.70.3290">
    <property type="match status" value="1"/>
</dbReference>
<evidence type="ECO:0000256" key="6">
    <source>
        <dbReference type="ARBA" id="ARBA00022598"/>
    </source>
</evidence>
<dbReference type="CDD" id="cd17646">
    <property type="entry name" value="A_NRPS_AB3403-like"/>
    <property type="match status" value="1"/>
</dbReference>
<evidence type="ECO:0000259" key="27">
    <source>
        <dbReference type="PROSITE" id="PS52004"/>
    </source>
</evidence>
<keyword evidence="13" id="KW-0511">Multifunctional enzyme</keyword>
<accession>A0A1Y0ISV0</accession>
<dbReference type="FunFam" id="3.30.559.10:FF:000012">
    <property type="entry name" value="Non-ribosomal peptide synthetase"/>
    <property type="match status" value="3"/>
</dbReference>
<reference evidence="29" key="1">
    <citation type="submission" date="2017-05" db="EMBL/GenBank/DDBJ databases">
        <authorList>
            <person name="Sung H."/>
        </authorList>
    </citation>
    <scope>NUCLEOTIDE SEQUENCE [LARGE SCALE GENOMIC DNA]</scope>
    <source>
        <strain evidence="29">AR23208</strain>
    </source>
</reference>
<dbReference type="InterPro" id="IPR006162">
    <property type="entry name" value="Ppantetheine_attach_site"/>
</dbReference>
<keyword evidence="6" id="KW-0436">Ligase</keyword>
<keyword evidence="12" id="KW-0045">Antibiotic biosynthesis</keyword>
<dbReference type="GO" id="GO:0008610">
    <property type="term" value="P:lipid biosynthetic process"/>
    <property type="evidence" value="ECO:0007669"/>
    <property type="project" value="UniProtKB-ARBA"/>
</dbReference>
<dbReference type="Pfam" id="PF00550">
    <property type="entry name" value="PP-binding"/>
    <property type="match status" value="5"/>
</dbReference>
<feature type="domain" description="Carrier" evidence="26">
    <location>
        <begin position="965"/>
        <end position="1040"/>
    </location>
</feature>
<comment type="catalytic activity">
    <reaction evidence="16">
        <text>19-(4-hydroxyphenyl)nonadecanoyl-[(phenol)carboxyphthiodiolenone synthase] + 2 (S)-methylmalonyl-CoA + 3 malonyl-CoA + 5 NADPH + 10 H(+) = C37-(phenol)carboxyphthiodiolenone-[(phenol)carboxyphthiodiolenone synthase] + 5 CO2 + 5 NADP(+) + 5 CoA + 2 H2O</text>
        <dbReference type="Rhea" id="RHEA:57760"/>
        <dbReference type="Rhea" id="RHEA-COMP:14273"/>
        <dbReference type="Rhea" id="RHEA-COMP:14990"/>
        <dbReference type="ChEBI" id="CHEBI:15377"/>
        <dbReference type="ChEBI" id="CHEBI:15378"/>
        <dbReference type="ChEBI" id="CHEBI:16526"/>
        <dbReference type="ChEBI" id="CHEBI:57287"/>
        <dbReference type="ChEBI" id="CHEBI:57327"/>
        <dbReference type="ChEBI" id="CHEBI:57384"/>
        <dbReference type="ChEBI" id="CHEBI:57783"/>
        <dbReference type="ChEBI" id="CHEBI:58349"/>
        <dbReference type="ChEBI" id="CHEBI:133301"/>
        <dbReference type="ChEBI" id="CHEBI:142260"/>
        <dbReference type="EC" id="2.3.1.292"/>
    </reaction>
</comment>
<dbReference type="FunFam" id="3.30.559.30:FF:000001">
    <property type="entry name" value="Non-ribosomal peptide synthetase"/>
    <property type="match status" value="1"/>
</dbReference>
<dbReference type="Gene3D" id="1.10.1200.10">
    <property type="entry name" value="ACP-like"/>
    <property type="match status" value="5"/>
</dbReference>
<dbReference type="InterPro" id="IPR020806">
    <property type="entry name" value="PKS_PP-bd"/>
</dbReference>
<keyword evidence="11" id="KW-0443">Lipid metabolism</keyword>
<dbReference type="NCBIfam" id="NF003417">
    <property type="entry name" value="PRK04813.1"/>
    <property type="match status" value="3"/>
</dbReference>
<dbReference type="NCBIfam" id="TIGR01733">
    <property type="entry name" value="AA-adenyl-dom"/>
    <property type="match status" value="3"/>
</dbReference>
<evidence type="ECO:0000256" key="24">
    <source>
        <dbReference type="ARBA" id="ARBA00084020"/>
    </source>
</evidence>
<evidence type="ECO:0000256" key="2">
    <source>
        <dbReference type="ARBA" id="ARBA00001957"/>
    </source>
</evidence>
<dbReference type="OrthoDB" id="9765680at2"/>
<dbReference type="GO" id="GO:0047527">
    <property type="term" value="F:2,3-dihydroxybenzoate-serine ligase activity"/>
    <property type="evidence" value="ECO:0007669"/>
    <property type="project" value="TreeGrafter"/>
</dbReference>
<evidence type="ECO:0000256" key="25">
    <source>
        <dbReference type="SAM" id="MobiDB-lite"/>
    </source>
</evidence>
<dbReference type="FunFam" id="2.30.38.10:FF:000001">
    <property type="entry name" value="Non-ribosomal peptide synthetase PvdI"/>
    <property type="match status" value="2"/>
</dbReference>
<dbReference type="FunFam" id="3.30.300.30:FF:000010">
    <property type="entry name" value="Enterobactin synthetase component F"/>
    <property type="match status" value="1"/>
</dbReference>